<dbReference type="GO" id="GO:0046872">
    <property type="term" value="F:metal ion binding"/>
    <property type="evidence" value="ECO:0007669"/>
    <property type="project" value="UniProtKB-UniRule"/>
</dbReference>
<evidence type="ECO:0000313" key="15">
    <source>
        <dbReference type="EMBL" id="CAJ60125.1"/>
    </source>
</evidence>
<comment type="cofactor">
    <cofactor evidence="1 12">
        <name>[4Fe-4S] cluster</name>
        <dbReference type="ChEBI" id="CHEBI:49883"/>
    </cofactor>
</comment>
<dbReference type="PROSITE" id="PS51379">
    <property type="entry name" value="4FE4S_FER_2"/>
    <property type="match status" value="1"/>
</dbReference>
<dbReference type="NCBIfam" id="NF045480">
    <property type="entry name" value="FdxA_Actino"/>
    <property type="match status" value="1"/>
</dbReference>
<keyword evidence="7" id="KW-0677">Repeat</keyword>
<gene>
    <name evidence="15" type="primary">fdxA</name>
    <name evidence="15" type="ordered locus">FRAAL1469</name>
</gene>
<evidence type="ECO:0000256" key="4">
    <source>
        <dbReference type="ARBA" id="ARBA00022448"/>
    </source>
</evidence>
<evidence type="ECO:0000256" key="5">
    <source>
        <dbReference type="ARBA" id="ARBA00022485"/>
    </source>
</evidence>
<dbReference type="InterPro" id="IPR050294">
    <property type="entry name" value="RnfB_subfamily"/>
</dbReference>
<dbReference type="InterPro" id="IPR054830">
    <property type="entry name" value="FdxA_Actino"/>
</dbReference>
<keyword evidence="6 12" id="KW-0479">Metal-binding</keyword>
<evidence type="ECO:0000256" key="9">
    <source>
        <dbReference type="ARBA" id="ARBA00023004"/>
    </source>
</evidence>
<feature type="domain" description="4Fe-4S ferredoxin-type" evidence="14">
    <location>
        <begin position="31"/>
        <end position="60"/>
    </location>
</feature>
<feature type="compositionally biased region" description="Low complexity" evidence="13">
    <location>
        <begin position="124"/>
        <end position="140"/>
    </location>
</feature>
<dbReference type="Gene3D" id="3.30.70.20">
    <property type="match status" value="1"/>
</dbReference>
<evidence type="ECO:0000256" key="12">
    <source>
        <dbReference type="RuleBase" id="RU365098"/>
    </source>
</evidence>
<dbReference type="PANTHER" id="PTHR42859:SF2">
    <property type="entry name" value="FERREDOXIN"/>
    <property type="match status" value="1"/>
</dbReference>
<keyword evidence="16" id="KW-1185">Reference proteome</keyword>
<comment type="function">
    <text evidence="2 12">Ferredoxins are iron-sulfur proteins that transfer electrons in a wide variety of metabolic reactions.</text>
</comment>
<dbReference type="PANTHER" id="PTHR42859">
    <property type="entry name" value="OXIDOREDUCTASE"/>
    <property type="match status" value="1"/>
</dbReference>
<dbReference type="RefSeq" id="WP_011602659.1">
    <property type="nucleotide sequence ID" value="NC_008278.1"/>
</dbReference>
<dbReference type="OrthoDB" id="9803397at2"/>
<dbReference type="eggNOG" id="COG1146">
    <property type="taxonomic scope" value="Bacteria"/>
</dbReference>
<evidence type="ECO:0000256" key="8">
    <source>
        <dbReference type="ARBA" id="ARBA00022982"/>
    </source>
</evidence>
<evidence type="ECO:0000256" key="11">
    <source>
        <dbReference type="ARBA" id="ARBA00023291"/>
    </source>
</evidence>
<keyword evidence="8 12" id="KW-0249">Electron transport</keyword>
<evidence type="ECO:0000256" key="13">
    <source>
        <dbReference type="SAM" id="MobiDB-lite"/>
    </source>
</evidence>
<reference evidence="15 16" key="1">
    <citation type="journal article" date="2007" name="Genome Res.">
        <title>Genome characteristics of facultatively symbiotic Frankia sp. strains reflect host range and host plant biogeography.</title>
        <authorList>
            <person name="Normand P."/>
            <person name="Lapierre P."/>
            <person name="Tisa L.S."/>
            <person name="Gogarten J.P."/>
            <person name="Alloisio N."/>
            <person name="Bagnarol E."/>
            <person name="Bassi C.A."/>
            <person name="Berry A.M."/>
            <person name="Bickhart D.M."/>
            <person name="Choisne N."/>
            <person name="Couloux A."/>
            <person name="Cournoyer B."/>
            <person name="Cruveiller S."/>
            <person name="Daubin V."/>
            <person name="Demange N."/>
            <person name="Francino M.P."/>
            <person name="Goltsman E."/>
            <person name="Huang Y."/>
            <person name="Kopp O.R."/>
            <person name="Labarre L."/>
            <person name="Lapidus A."/>
            <person name="Lavire C."/>
            <person name="Marechal J."/>
            <person name="Martinez M."/>
            <person name="Mastronunzio J.E."/>
            <person name="Mullin B.C."/>
            <person name="Niemann J."/>
            <person name="Pujic P."/>
            <person name="Rawnsley T."/>
            <person name="Rouy Z."/>
            <person name="Schenowitz C."/>
            <person name="Sellstedt A."/>
            <person name="Tavares F."/>
            <person name="Tomkins J.P."/>
            <person name="Vallenet D."/>
            <person name="Valverde C."/>
            <person name="Wall L.G."/>
            <person name="Wang Y."/>
            <person name="Medigue C."/>
            <person name="Benson D.R."/>
        </authorList>
    </citation>
    <scope>NUCLEOTIDE SEQUENCE [LARGE SCALE GENOMIC DNA]</scope>
    <source>
        <strain evidence="16">DSM 45986 / CECT 9034 / ACN14a</strain>
    </source>
</reference>
<feature type="region of interest" description="Disordered" evidence="13">
    <location>
        <begin position="107"/>
        <end position="140"/>
    </location>
</feature>
<organism evidence="15 16">
    <name type="scientific">Frankia alni (strain DSM 45986 / CECT 9034 / ACN14a)</name>
    <dbReference type="NCBI Taxonomy" id="326424"/>
    <lineage>
        <taxon>Bacteria</taxon>
        <taxon>Bacillati</taxon>
        <taxon>Actinomycetota</taxon>
        <taxon>Actinomycetes</taxon>
        <taxon>Frankiales</taxon>
        <taxon>Frankiaceae</taxon>
        <taxon>Frankia</taxon>
    </lineage>
</organism>
<accession>Q0RQP8</accession>
<dbReference type="PROSITE" id="PS00198">
    <property type="entry name" value="4FE4S_FER_1"/>
    <property type="match status" value="1"/>
</dbReference>
<dbReference type="KEGG" id="fal:FRAAL1469"/>
<dbReference type="GO" id="GO:0051538">
    <property type="term" value="F:3 iron, 4 sulfur cluster binding"/>
    <property type="evidence" value="ECO:0007669"/>
    <property type="project" value="UniProtKB-UniRule"/>
</dbReference>
<keyword evidence="9 12" id="KW-0408">Iron</keyword>
<dbReference type="Proteomes" id="UP000000657">
    <property type="component" value="Chromosome"/>
</dbReference>
<keyword evidence="10 12" id="KW-0411">Iron-sulfur</keyword>
<name>Q0RQP8_FRAAA</name>
<dbReference type="STRING" id="326424.FRAAL1469"/>
<dbReference type="GO" id="GO:0009055">
    <property type="term" value="F:electron transfer activity"/>
    <property type="evidence" value="ECO:0007669"/>
    <property type="project" value="UniProtKB-UniRule"/>
</dbReference>
<protein>
    <recommendedName>
        <fullName evidence="3 12">Ferredoxin</fullName>
    </recommendedName>
</protein>
<sequence length="140" mass="14624">MVYVITAACLDVTDRSCVDECPVDCVYEGRRKLYIHPEECIDCGACARVCPVDAIVWERDLDGDGHAHLGDAHAFFYRPLSGRPKPIGAPGGAGMLGPVGVDTDLVTAARPAVGDPATNRSTDPAAPAPEAQAQAVPPLA</sequence>
<dbReference type="InterPro" id="IPR017900">
    <property type="entry name" value="4Fe4S_Fe_S_CS"/>
</dbReference>
<keyword evidence="11 12" id="KW-0003">3Fe-4S</keyword>
<evidence type="ECO:0000259" key="14">
    <source>
        <dbReference type="PROSITE" id="PS51379"/>
    </source>
</evidence>
<dbReference type="EMBL" id="CT573213">
    <property type="protein sequence ID" value="CAJ60125.1"/>
    <property type="molecule type" value="Genomic_DNA"/>
</dbReference>
<keyword evidence="4 12" id="KW-0813">Transport</keyword>
<dbReference type="Pfam" id="PF00037">
    <property type="entry name" value="Fer4"/>
    <property type="match status" value="1"/>
</dbReference>
<dbReference type="SUPFAM" id="SSF54862">
    <property type="entry name" value="4Fe-4S ferredoxins"/>
    <property type="match status" value="1"/>
</dbReference>
<dbReference type="InterPro" id="IPR000813">
    <property type="entry name" value="7Fe_ferredoxin"/>
</dbReference>
<evidence type="ECO:0000256" key="7">
    <source>
        <dbReference type="ARBA" id="ARBA00022737"/>
    </source>
</evidence>
<dbReference type="GO" id="GO:0051539">
    <property type="term" value="F:4 iron, 4 sulfur cluster binding"/>
    <property type="evidence" value="ECO:0007669"/>
    <property type="project" value="UniProtKB-UniRule"/>
</dbReference>
<dbReference type="PRINTS" id="PR00354">
    <property type="entry name" value="7FE8SFRDOXIN"/>
</dbReference>
<proteinExistence type="predicted"/>
<dbReference type="InterPro" id="IPR017896">
    <property type="entry name" value="4Fe4S_Fe-S-bd"/>
</dbReference>
<evidence type="ECO:0000256" key="2">
    <source>
        <dbReference type="ARBA" id="ARBA00003532"/>
    </source>
</evidence>
<keyword evidence="5 12" id="KW-0004">4Fe-4S</keyword>
<evidence type="ECO:0000256" key="3">
    <source>
        <dbReference type="ARBA" id="ARBA00013529"/>
    </source>
</evidence>
<dbReference type="AlphaFoldDB" id="Q0RQP8"/>
<dbReference type="HOGENOM" id="CLU_139698_0_3_11"/>
<evidence type="ECO:0000313" key="16">
    <source>
        <dbReference type="Proteomes" id="UP000000657"/>
    </source>
</evidence>
<evidence type="ECO:0000256" key="10">
    <source>
        <dbReference type="ARBA" id="ARBA00023014"/>
    </source>
</evidence>
<evidence type="ECO:0000256" key="1">
    <source>
        <dbReference type="ARBA" id="ARBA00001966"/>
    </source>
</evidence>
<evidence type="ECO:0000256" key="6">
    <source>
        <dbReference type="ARBA" id="ARBA00022723"/>
    </source>
</evidence>
<comment type="cofactor">
    <cofactor evidence="12">
        <name>[3Fe-4S] cluster</name>
        <dbReference type="ChEBI" id="CHEBI:21137"/>
    </cofactor>
    <text evidence="12">Binds 1 [3Fe-4S] cluster.</text>
</comment>